<dbReference type="VEuPathDB" id="FungiDB:MELLADRAFT_108123"/>
<evidence type="ECO:0000313" key="3">
    <source>
        <dbReference type="Proteomes" id="UP000001072"/>
    </source>
</evidence>
<accession>F4RS17</accession>
<keyword evidence="1" id="KW-0732">Signal</keyword>
<protein>
    <submittedName>
        <fullName evidence="2">Secreted protein</fullName>
    </submittedName>
</protein>
<gene>
    <name evidence="2" type="ORF">MELLADRAFT_108123</name>
</gene>
<evidence type="ECO:0000313" key="2">
    <source>
        <dbReference type="EMBL" id="EGG04776.1"/>
    </source>
</evidence>
<sequence>MRFFLACFLFLSPILVRGNMEEAVEKAVSTMQSDPGGFGYALGEKARPVADWLDADAPASGHEWESVTRSYHPSHGVPISKEEVVNWIDNDLSRIRGRGQPPRS</sequence>
<dbReference type="GeneID" id="18923379"/>
<dbReference type="OrthoDB" id="10406205at2759"/>
<evidence type="ECO:0000256" key="1">
    <source>
        <dbReference type="SAM" id="SignalP"/>
    </source>
</evidence>
<dbReference type="EMBL" id="GL883116">
    <property type="protein sequence ID" value="EGG04776.1"/>
    <property type="molecule type" value="Genomic_DNA"/>
</dbReference>
<feature type="signal peptide" evidence="1">
    <location>
        <begin position="1"/>
        <end position="18"/>
    </location>
</feature>
<name>F4RS17_MELLP</name>
<proteinExistence type="predicted"/>
<reference evidence="3" key="1">
    <citation type="journal article" date="2011" name="Proc. Natl. Acad. Sci. U.S.A.">
        <title>Obligate biotrophy features unraveled by the genomic analysis of rust fungi.</title>
        <authorList>
            <person name="Duplessis S."/>
            <person name="Cuomo C.A."/>
            <person name="Lin Y.-C."/>
            <person name="Aerts A."/>
            <person name="Tisserant E."/>
            <person name="Veneault-Fourrey C."/>
            <person name="Joly D.L."/>
            <person name="Hacquard S."/>
            <person name="Amselem J."/>
            <person name="Cantarel B.L."/>
            <person name="Chiu R."/>
            <person name="Coutinho P.M."/>
            <person name="Feau N."/>
            <person name="Field M."/>
            <person name="Frey P."/>
            <person name="Gelhaye E."/>
            <person name="Goldberg J."/>
            <person name="Grabherr M.G."/>
            <person name="Kodira C.D."/>
            <person name="Kohler A."/>
            <person name="Kuees U."/>
            <person name="Lindquist E.A."/>
            <person name="Lucas S.M."/>
            <person name="Mago R."/>
            <person name="Mauceli E."/>
            <person name="Morin E."/>
            <person name="Murat C."/>
            <person name="Pangilinan J.L."/>
            <person name="Park R."/>
            <person name="Pearson M."/>
            <person name="Quesneville H."/>
            <person name="Rouhier N."/>
            <person name="Sakthikumar S."/>
            <person name="Salamov A.A."/>
            <person name="Schmutz J."/>
            <person name="Selles B."/>
            <person name="Shapiro H."/>
            <person name="Tanguay P."/>
            <person name="Tuskan G.A."/>
            <person name="Henrissat B."/>
            <person name="Van de Peer Y."/>
            <person name="Rouze P."/>
            <person name="Ellis J.G."/>
            <person name="Dodds P.N."/>
            <person name="Schein J.E."/>
            <person name="Zhong S."/>
            <person name="Hamelin R.C."/>
            <person name="Grigoriev I.V."/>
            <person name="Szabo L.J."/>
            <person name="Martin F."/>
        </authorList>
    </citation>
    <scope>NUCLEOTIDE SEQUENCE [LARGE SCALE GENOMIC DNA]</scope>
    <source>
        <strain evidence="3">98AG31 / pathotype 3-4-7</strain>
    </source>
</reference>
<dbReference type="HOGENOM" id="CLU_171247_0_0_1"/>
<dbReference type="RefSeq" id="XP_007411867.1">
    <property type="nucleotide sequence ID" value="XM_007411805.1"/>
</dbReference>
<dbReference type="Proteomes" id="UP000001072">
    <property type="component" value="Unassembled WGS sequence"/>
</dbReference>
<feature type="chain" id="PRO_5003317917" evidence="1">
    <location>
        <begin position="19"/>
        <end position="104"/>
    </location>
</feature>
<dbReference type="KEGG" id="mlr:MELLADRAFT_108123"/>
<dbReference type="InParanoid" id="F4RS17"/>
<organism evidence="3">
    <name type="scientific">Melampsora larici-populina (strain 98AG31 / pathotype 3-4-7)</name>
    <name type="common">Poplar leaf rust fungus</name>
    <dbReference type="NCBI Taxonomy" id="747676"/>
    <lineage>
        <taxon>Eukaryota</taxon>
        <taxon>Fungi</taxon>
        <taxon>Dikarya</taxon>
        <taxon>Basidiomycota</taxon>
        <taxon>Pucciniomycotina</taxon>
        <taxon>Pucciniomycetes</taxon>
        <taxon>Pucciniales</taxon>
        <taxon>Melampsoraceae</taxon>
        <taxon>Melampsora</taxon>
    </lineage>
</organism>
<dbReference type="AlphaFoldDB" id="F4RS17"/>
<keyword evidence="3" id="KW-1185">Reference proteome</keyword>